<organism evidence="15 16">
    <name type="scientific">Ascobolus immersus RN42</name>
    <dbReference type="NCBI Taxonomy" id="1160509"/>
    <lineage>
        <taxon>Eukaryota</taxon>
        <taxon>Fungi</taxon>
        <taxon>Dikarya</taxon>
        <taxon>Ascomycota</taxon>
        <taxon>Pezizomycotina</taxon>
        <taxon>Pezizomycetes</taxon>
        <taxon>Pezizales</taxon>
        <taxon>Ascobolaceae</taxon>
        <taxon>Ascobolus</taxon>
    </lineage>
</organism>
<evidence type="ECO:0000256" key="9">
    <source>
        <dbReference type="ARBA" id="ARBA00023204"/>
    </source>
</evidence>
<evidence type="ECO:0000256" key="8">
    <source>
        <dbReference type="ARBA" id="ARBA00023172"/>
    </source>
</evidence>
<feature type="compositionally biased region" description="Polar residues" evidence="13">
    <location>
        <begin position="750"/>
        <end position="760"/>
    </location>
</feature>
<feature type="compositionally biased region" description="Low complexity" evidence="13">
    <location>
        <begin position="599"/>
        <end position="614"/>
    </location>
</feature>
<evidence type="ECO:0000313" key="16">
    <source>
        <dbReference type="Proteomes" id="UP000275078"/>
    </source>
</evidence>
<name>A0A3N4HR04_ASCIM</name>
<feature type="compositionally biased region" description="Low complexity" evidence="13">
    <location>
        <begin position="689"/>
        <end position="706"/>
    </location>
</feature>
<evidence type="ECO:0000256" key="12">
    <source>
        <dbReference type="ARBA" id="ARBA00042677"/>
    </source>
</evidence>
<dbReference type="GO" id="GO:0004519">
    <property type="term" value="F:endonuclease activity"/>
    <property type="evidence" value="ECO:0007669"/>
    <property type="project" value="UniProtKB-KW"/>
</dbReference>
<dbReference type="GO" id="GO:0036297">
    <property type="term" value="P:interstrand cross-link repair"/>
    <property type="evidence" value="ECO:0007669"/>
    <property type="project" value="TreeGrafter"/>
</dbReference>
<evidence type="ECO:0000256" key="6">
    <source>
        <dbReference type="ARBA" id="ARBA00022801"/>
    </source>
</evidence>
<dbReference type="GO" id="GO:0006303">
    <property type="term" value="P:double-strand break repair via nonhomologous end joining"/>
    <property type="evidence" value="ECO:0007669"/>
    <property type="project" value="TreeGrafter"/>
</dbReference>
<dbReference type="SUPFAM" id="SSF56281">
    <property type="entry name" value="Metallo-hydrolase/oxidoreductase"/>
    <property type="match status" value="1"/>
</dbReference>
<keyword evidence="5" id="KW-0227">DNA damage</keyword>
<keyword evidence="9" id="KW-0234">DNA repair</keyword>
<reference evidence="15 16" key="1">
    <citation type="journal article" date="2018" name="Nat. Ecol. Evol.">
        <title>Pezizomycetes genomes reveal the molecular basis of ectomycorrhizal truffle lifestyle.</title>
        <authorList>
            <person name="Murat C."/>
            <person name="Payen T."/>
            <person name="Noel B."/>
            <person name="Kuo A."/>
            <person name="Morin E."/>
            <person name="Chen J."/>
            <person name="Kohler A."/>
            <person name="Krizsan K."/>
            <person name="Balestrini R."/>
            <person name="Da Silva C."/>
            <person name="Montanini B."/>
            <person name="Hainaut M."/>
            <person name="Levati E."/>
            <person name="Barry K.W."/>
            <person name="Belfiori B."/>
            <person name="Cichocki N."/>
            <person name="Clum A."/>
            <person name="Dockter R.B."/>
            <person name="Fauchery L."/>
            <person name="Guy J."/>
            <person name="Iotti M."/>
            <person name="Le Tacon F."/>
            <person name="Lindquist E.A."/>
            <person name="Lipzen A."/>
            <person name="Malagnac F."/>
            <person name="Mello A."/>
            <person name="Molinier V."/>
            <person name="Miyauchi S."/>
            <person name="Poulain J."/>
            <person name="Riccioni C."/>
            <person name="Rubini A."/>
            <person name="Sitrit Y."/>
            <person name="Splivallo R."/>
            <person name="Traeger S."/>
            <person name="Wang M."/>
            <person name="Zifcakova L."/>
            <person name="Wipf D."/>
            <person name="Zambonelli A."/>
            <person name="Paolocci F."/>
            <person name="Nowrousian M."/>
            <person name="Ottonello S."/>
            <person name="Baldrian P."/>
            <person name="Spatafora J.W."/>
            <person name="Henrissat B."/>
            <person name="Nagy L.G."/>
            <person name="Aury J.M."/>
            <person name="Wincker P."/>
            <person name="Grigoriev I.V."/>
            <person name="Bonfante P."/>
            <person name="Martin F.M."/>
        </authorList>
    </citation>
    <scope>NUCLEOTIDE SEQUENCE [LARGE SCALE GENOMIC DNA]</scope>
    <source>
        <strain evidence="15 16">RN42</strain>
    </source>
</reference>
<comment type="similarity">
    <text evidence="2">Belongs to the DNA repair metallo-beta-lactamase (DRMBL) family.</text>
</comment>
<feature type="region of interest" description="Disordered" evidence="13">
    <location>
        <begin position="525"/>
        <end position="760"/>
    </location>
</feature>
<dbReference type="InterPro" id="IPR011084">
    <property type="entry name" value="DRMBL"/>
</dbReference>
<dbReference type="Pfam" id="PF23023">
    <property type="entry name" value="Anti-Pycsar_Apyc1"/>
    <property type="match status" value="1"/>
</dbReference>
<evidence type="ECO:0000256" key="11">
    <source>
        <dbReference type="ARBA" id="ARBA00039759"/>
    </source>
</evidence>
<keyword evidence="16" id="KW-1185">Reference proteome</keyword>
<evidence type="ECO:0000313" key="15">
    <source>
        <dbReference type="EMBL" id="RPA76265.1"/>
    </source>
</evidence>
<keyword evidence="8" id="KW-0233">DNA recombination</keyword>
<dbReference type="GO" id="GO:0000723">
    <property type="term" value="P:telomere maintenance"/>
    <property type="evidence" value="ECO:0007669"/>
    <property type="project" value="TreeGrafter"/>
</dbReference>
<dbReference type="PANTHER" id="PTHR23240:SF8">
    <property type="entry name" value="PROTEIN ARTEMIS"/>
    <property type="match status" value="1"/>
</dbReference>
<accession>A0A3N4HR04</accession>
<keyword evidence="4" id="KW-0255">Endonuclease</keyword>
<evidence type="ECO:0000256" key="1">
    <source>
        <dbReference type="ARBA" id="ARBA00004123"/>
    </source>
</evidence>
<feature type="domain" description="DNA repair metallo-beta-lactamase" evidence="14">
    <location>
        <begin position="447"/>
        <end position="476"/>
    </location>
</feature>
<evidence type="ECO:0000256" key="7">
    <source>
        <dbReference type="ARBA" id="ARBA00022839"/>
    </source>
</evidence>
<dbReference type="STRING" id="1160509.A0A3N4HR04"/>
<dbReference type="InterPro" id="IPR036866">
    <property type="entry name" value="RibonucZ/Hydroxyglut_hydro"/>
</dbReference>
<keyword evidence="10" id="KW-0539">Nucleus</keyword>
<dbReference type="GO" id="GO:0003684">
    <property type="term" value="F:damaged DNA binding"/>
    <property type="evidence" value="ECO:0007669"/>
    <property type="project" value="TreeGrafter"/>
</dbReference>
<keyword evidence="7" id="KW-0269">Exonuclease</keyword>
<sequence length="840" mass="96051">MSTFKGFVPEFPDITIDYFRKRDEPLRPPKACFLSHIHSDHLQGLEGTGTSCFIYCSHITEQILLKLERRAHRVNMAKKIVERYEYTYSKLAGRLKPIPLETPTKIELGLHEYITVTLFDANHCPGAVMFLIESDQHSILYTGDIRAEHWWIETMKRHPVLLPYRTGLKKLDKIYLDTTFVARKTLHEYFPPKSDGIAELLRKIEQYPEDVVFHFHAWTWGYEDVWQAIATYFKTPIHVSSYLHKHFRLIRNISIQGPLFCGHDFKNTQVGGHLTPHPLTKTRFHSCDFKEPCESLKGKRIVYIKPIITRWQNGFEVEEAGAVNDEFSEHDRLSVDNVNLTNLLMLLRGDIPQELLDYLKASNKKLSESIPLNTDTADSEIDLPRLKDLLQVSMEESKKVKLEEESQQLDMIHQELLHQEPPDPIWAKVDNRPIFDSQGMQLPNRITFPYSRHSSYGELHELVAAFRPRDVYPCVTDLESYTPEKTMALLFGDVCDNESGVFCHDEEMRRDYPELFEERKMIGEEDYEEDQETQQRSESYLPTSPAPPTSPPRPLKLEPSPPPFTSSKLRSSTPHPRRELRRASRDKRDTTPRPSSQRTSVLTLSQQQRQLSQQRRQHTQPQEHETIDLTQASDNDEEENAAPPPSSQRAASPKRTRRPPLHQQSSSYKRPRLSESRRLSTRSDRSNHSHNSNSHSHSHPSANHTHQSSSSLLIEDTVFPEPLTFAPPPKSPSPSDPSPTSAQPLPPLSPTKTDLSKSFASEASNVSMLPLLATMETPLPSSDDPYPDSQADVIVEGSQAVDEGLVEEAMWAARGVGGWRWGVDVSLKSLVREGGEEVEL</sequence>
<evidence type="ECO:0000256" key="2">
    <source>
        <dbReference type="ARBA" id="ARBA00010304"/>
    </source>
</evidence>
<keyword evidence="3" id="KW-0540">Nuclease</keyword>
<evidence type="ECO:0000256" key="5">
    <source>
        <dbReference type="ARBA" id="ARBA00022763"/>
    </source>
</evidence>
<evidence type="ECO:0000256" key="10">
    <source>
        <dbReference type="ARBA" id="ARBA00023242"/>
    </source>
</evidence>
<proteinExistence type="inferred from homology"/>
<evidence type="ECO:0000259" key="14">
    <source>
        <dbReference type="Pfam" id="PF07522"/>
    </source>
</evidence>
<dbReference type="OrthoDB" id="5561659at2759"/>
<dbReference type="EMBL" id="ML119748">
    <property type="protein sequence ID" value="RPA76265.1"/>
    <property type="molecule type" value="Genomic_DNA"/>
</dbReference>
<protein>
    <recommendedName>
        <fullName evidence="11">Protein artemis</fullName>
    </recommendedName>
    <alternativeName>
        <fullName evidence="12">DNA cross-link repair 1C protein</fullName>
    </alternativeName>
</protein>
<dbReference type="GO" id="GO:0035312">
    <property type="term" value="F:5'-3' DNA exonuclease activity"/>
    <property type="evidence" value="ECO:0007669"/>
    <property type="project" value="TreeGrafter"/>
</dbReference>
<dbReference type="AlphaFoldDB" id="A0A3N4HR04"/>
<feature type="compositionally biased region" description="Pro residues" evidence="13">
    <location>
        <begin position="544"/>
        <end position="564"/>
    </location>
</feature>
<evidence type="ECO:0000256" key="4">
    <source>
        <dbReference type="ARBA" id="ARBA00022759"/>
    </source>
</evidence>
<dbReference type="GO" id="GO:0006310">
    <property type="term" value="P:DNA recombination"/>
    <property type="evidence" value="ECO:0007669"/>
    <property type="project" value="UniProtKB-KW"/>
</dbReference>
<dbReference type="Pfam" id="PF07522">
    <property type="entry name" value="DRMBL"/>
    <property type="match status" value="1"/>
</dbReference>
<feature type="compositionally biased region" description="Basic and acidic residues" evidence="13">
    <location>
        <begin position="581"/>
        <end position="591"/>
    </location>
</feature>
<feature type="compositionally biased region" description="Polar residues" evidence="13">
    <location>
        <begin position="565"/>
        <end position="574"/>
    </location>
</feature>
<dbReference type="GO" id="GO:0005634">
    <property type="term" value="C:nucleus"/>
    <property type="evidence" value="ECO:0007669"/>
    <property type="project" value="UniProtKB-SubCell"/>
</dbReference>
<dbReference type="Gene3D" id="3.60.15.10">
    <property type="entry name" value="Ribonuclease Z/Hydroxyacylglutathione hydrolase-like"/>
    <property type="match status" value="1"/>
</dbReference>
<dbReference type="PANTHER" id="PTHR23240">
    <property type="entry name" value="DNA CROSS-LINK REPAIR PROTEIN PSO2/SNM1-RELATED"/>
    <property type="match status" value="1"/>
</dbReference>
<evidence type="ECO:0000256" key="3">
    <source>
        <dbReference type="ARBA" id="ARBA00022722"/>
    </source>
</evidence>
<evidence type="ECO:0000256" key="13">
    <source>
        <dbReference type="SAM" id="MobiDB-lite"/>
    </source>
</evidence>
<dbReference type="Proteomes" id="UP000275078">
    <property type="component" value="Unassembled WGS sequence"/>
</dbReference>
<feature type="compositionally biased region" description="Pro residues" evidence="13">
    <location>
        <begin position="725"/>
        <end position="737"/>
    </location>
</feature>
<feature type="compositionally biased region" description="Basic and acidic residues" evidence="13">
    <location>
        <begin position="672"/>
        <end position="687"/>
    </location>
</feature>
<gene>
    <name evidence="15" type="ORF">BJ508DRAFT_365159</name>
</gene>
<keyword evidence="6" id="KW-0378">Hydrolase</keyword>
<comment type="subcellular location">
    <subcellularLocation>
        <location evidence="1">Nucleus</location>
    </subcellularLocation>
</comment>